<keyword evidence="5" id="KW-1185">Reference proteome</keyword>
<feature type="signal peptide" evidence="3">
    <location>
        <begin position="1"/>
        <end position="32"/>
    </location>
</feature>
<protein>
    <submittedName>
        <fullName evidence="4">Uncharacterized protein</fullName>
    </submittedName>
</protein>
<feature type="region of interest" description="Disordered" evidence="1">
    <location>
        <begin position="41"/>
        <end position="64"/>
    </location>
</feature>
<evidence type="ECO:0000256" key="2">
    <source>
        <dbReference type="SAM" id="Phobius"/>
    </source>
</evidence>
<dbReference type="OrthoDB" id="280149at2"/>
<evidence type="ECO:0000256" key="1">
    <source>
        <dbReference type="SAM" id="MobiDB-lite"/>
    </source>
</evidence>
<keyword evidence="2" id="KW-0472">Membrane</keyword>
<dbReference type="RefSeq" id="WP_145420977.1">
    <property type="nucleotide sequence ID" value="NZ_CP036526.1"/>
</dbReference>
<keyword evidence="2" id="KW-1133">Transmembrane helix</keyword>
<dbReference type="EMBL" id="CP036526">
    <property type="protein sequence ID" value="QDT13197.1"/>
    <property type="molecule type" value="Genomic_DNA"/>
</dbReference>
<keyword evidence="2" id="KW-0812">Transmembrane</keyword>
<evidence type="ECO:0000313" key="4">
    <source>
        <dbReference type="EMBL" id="QDT13197.1"/>
    </source>
</evidence>
<feature type="chain" id="PRO_5022161334" evidence="3">
    <location>
        <begin position="33"/>
        <end position="381"/>
    </location>
</feature>
<organism evidence="4 5">
    <name type="scientific">Stieleria marina</name>
    <dbReference type="NCBI Taxonomy" id="1930275"/>
    <lineage>
        <taxon>Bacteria</taxon>
        <taxon>Pseudomonadati</taxon>
        <taxon>Planctomycetota</taxon>
        <taxon>Planctomycetia</taxon>
        <taxon>Pirellulales</taxon>
        <taxon>Pirellulaceae</taxon>
        <taxon>Stieleria</taxon>
    </lineage>
</organism>
<feature type="transmembrane region" description="Helical" evidence="2">
    <location>
        <begin position="287"/>
        <end position="307"/>
    </location>
</feature>
<sequence length="381" mass="40699" precursor="true">MVNANARQITTNKRQIVVACAGALLAAGLTLAFTVVNQPGEAPDVPRSATPAQQDVAADSQEQSSKRAVRRAIFFDEKVEPRIVEADALNREAADRCIAKISAAMDHYRGGVEPFVDDLTSISTRFGIVKRMPSDWWRKENKIENFVEDKFQQHLFSQQTLMDDIAVILADFKSEIDTNQKRMLISVKTDLNAADLPEVQADEYQPFFESVSRQLQGYSAKQGTASVQNAVGVLIISEAGVFAGRSIVVGLLARFGSTAVVSSAAGATATAGTTAAGTGTGAFGGPVGAVVGFGVGLAVGMVIDWWMTEQFEAKMRSQMYGYLNTLENTILYGGATSADATAANEDGSSGLVGALPVVCDRLSVAYRERFYEQIVTGTSTP</sequence>
<dbReference type="AlphaFoldDB" id="A0A517P1E6"/>
<gene>
    <name evidence="4" type="ORF">K239x_52140</name>
</gene>
<accession>A0A517P1E6</accession>
<evidence type="ECO:0000256" key="3">
    <source>
        <dbReference type="SAM" id="SignalP"/>
    </source>
</evidence>
<dbReference type="Proteomes" id="UP000319817">
    <property type="component" value="Chromosome"/>
</dbReference>
<name>A0A517P1E6_9BACT</name>
<proteinExistence type="predicted"/>
<evidence type="ECO:0000313" key="5">
    <source>
        <dbReference type="Proteomes" id="UP000319817"/>
    </source>
</evidence>
<keyword evidence="3" id="KW-0732">Signal</keyword>
<reference evidence="4 5" key="1">
    <citation type="submission" date="2019-02" db="EMBL/GenBank/DDBJ databases">
        <title>Deep-cultivation of Planctomycetes and their phenomic and genomic characterization uncovers novel biology.</title>
        <authorList>
            <person name="Wiegand S."/>
            <person name="Jogler M."/>
            <person name="Boedeker C."/>
            <person name="Pinto D."/>
            <person name="Vollmers J."/>
            <person name="Rivas-Marin E."/>
            <person name="Kohn T."/>
            <person name="Peeters S.H."/>
            <person name="Heuer A."/>
            <person name="Rast P."/>
            <person name="Oberbeckmann S."/>
            <person name="Bunk B."/>
            <person name="Jeske O."/>
            <person name="Meyerdierks A."/>
            <person name="Storesund J.E."/>
            <person name="Kallscheuer N."/>
            <person name="Luecker S."/>
            <person name="Lage O.M."/>
            <person name="Pohl T."/>
            <person name="Merkel B.J."/>
            <person name="Hornburger P."/>
            <person name="Mueller R.-W."/>
            <person name="Bruemmer F."/>
            <person name="Labrenz M."/>
            <person name="Spormann A.M."/>
            <person name="Op den Camp H."/>
            <person name="Overmann J."/>
            <person name="Amann R."/>
            <person name="Jetten M.S.M."/>
            <person name="Mascher T."/>
            <person name="Medema M.H."/>
            <person name="Devos D.P."/>
            <person name="Kaster A.-K."/>
            <person name="Ovreas L."/>
            <person name="Rohde M."/>
            <person name="Galperin M.Y."/>
            <person name="Jogler C."/>
        </authorList>
    </citation>
    <scope>NUCLEOTIDE SEQUENCE [LARGE SCALE GENOMIC DNA]</scope>
    <source>
        <strain evidence="4 5">K23_9</strain>
    </source>
</reference>